<comment type="caution">
    <text evidence="4">The sequence shown here is derived from an EMBL/GenBank/DDBJ whole genome shotgun (WGS) entry which is preliminary data.</text>
</comment>
<reference evidence="4" key="1">
    <citation type="submission" date="2023-06" db="EMBL/GenBank/DDBJ databases">
        <title>WGS-Sequencing of Streptomyces ficellus isolate 21 collected from sand in Gara Djebilet Iron Mine in Algeria.</title>
        <authorList>
            <person name="Zegers G.P."/>
            <person name="Gomez A."/>
            <person name="Gueddou A."/>
            <person name="Zahara A.F."/>
            <person name="Worth M."/>
            <person name="Sevigny J.L."/>
            <person name="Tisa L."/>
        </authorList>
    </citation>
    <scope>NUCLEOTIDE SEQUENCE</scope>
    <source>
        <strain evidence="4">AS11</strain>
    </source>
</reference>
<sequence length="121" mass="12675">MTDALHLTLQHTDGPYAVATVTGDVDLHTAPTLRSGALDLIQQGHRHLILDMRGVQFCDSAGLSALIRIWHGAKDAGGSLALAAVSGRLMRMLNLTGMDSLLPVHPTADDALSGSRPTADA</sequence>
<dbReference type="PANTHER" id="PTHR33495">
    <property type="entry name" value="ANTI-SIGMA FACTOR ANTAGONIST TM_1081-RELATED-RELATED"/>
    <property type="match status" value="1"/>
</dbReference>
<dbReference type="InterPro" id="IPR036513">
    <property type="entry name" value="STAS_dom_sf"/>
</dbReference>
<dbReference type="InterPro" id="IPR002645">
    <property type="entry name" value="STAS_dom"/>
</dbReference>
<dbReference type="CDD" id="cd07043">
    <property type="entry name" value="STAS_anti-anti-sigma_factors"/>
    <property type="match status" value="1"/>
</dbReference>
<dbReference type="RefSeq" id="WP_290112265.1">
    <property type="nucleotide sequence ID" value="NZ_JAUEPL010000018.1"/>
</dbReference>
<evidence type="ECO:0000313" key="4">
    <source>
        <dbReference type="EMBL" id="MDN3295190.1"/>
    </source>
</evidence>
<organism evidence="4 5">
    <name type="scientific">Streptomyces ficellus</name>
    <dbReference type="NCBI Taxonomy" id="1977088"/>
    <lineage>
        <taxon>Bacteria</taxon>
        <taxon>Bacillati</taxon>
        <taxon>Actinomycetota</taxon>
        <taxon>Actinomycetes</taxon>
        <taxon>Kitasatosporales</taxon>
        <taxon>Streptomycetaceae</taxon>
        <taxon>Streptomyces</taxon>
    </lineage>
</organism>
<dbReference type="InterPro" id="IPR003658">
    <property type="entry name" value="Anti-sigma_ant"/>
</dbReference>
<dbReference type="Gene3D" id="3.30.750.24">
    <property type="entry name" value="STAS domain"/>
    <property type="match status" value="1"/>
</dbReference>
<dbReference type="PANTHER" id="PTHR33495:SF2">
    <property type="entry name" value="ANTI-SIGMA FACTOR ANTAGONIST TM_1081-RELATED"/>
    <property type="match status" value="1"/>
</dbReference>
<evidence type="ECO:0000256" key="1">
    <source>
        <dbReference type="ARBA" id="ARBA00009013"/>
    </source>
</evidence>
<dbReference type="PROSITE" id="PS50801">
    <property type="entry name" value="STAS"/>
    <property type="match status" value="1"/>
</dbReference>
<keyword evidence="5" id="KW-1185">Reference proteome</keyword>
<gene>
    <name evidence="4" type="ORF">QWM81_14210</name>
</gene>
<name>A0ABT7Z6Q8_9ACTN</name>
<dbReference type="SUPFAM" id="SSF52091">
    <property type="entry name" value="SpoIIaa-like"/>
    <property type="match status" value="1"/>
</dbReference>
<dbReference type="NCBIfam" id="TIGR00377">
    <property type="entry name" value="ant_ant_sig"/>
    <property type="match status" value="1"/>
</dbReference>
<comment type="similarity">
    <text evidence="1 2">Belongs to the anti-sigma-factor antagonist family.</text>
</comment>
<protein>
    <recommendedName>
        <fullName evidence="2">Anti-sigma factor antagonist</fullName>
    </recommendedName>
</protein>
<accession>A0ABT7Z6Q8</accession>
<proteinExistence type="inferred from homology"/>
<evidence type="ECO:0000313" key="5">
    <source>
        <dbReference type="Proteomes" id="UP001174050"/>
    </source>
</evidence>
<feature type="domain" description="STAS" evidence="3">
    <location>
        <begin position="18"/>
        <end position="115"/>
    </location>
</feature>
<evidence type="ECO:0000256" key="2">
    <source>
        <dbReference type="RuleBase" id="RU003749"/>
    </source>
</evidence>
<evidence type="ECO:0000259" key="3">
    <source>
        <dbReference type="PROSITE" id="PS50801"/>
    </source>
</evidence>
<dbReference type="Proteomes" id="UP001174050">
    <property type="component" value="Unassembled WGS sequence"/>
</dbReference>
<dbReference type="EMBL" id="JAUEPL010000018">
    <property type="protein sequence ID" value="MDN3295190.1"/>
    <property type="molecule type" value="Genomic_DNA"/>
</dbReference>
<dbReference type="Pfam" id="PF01740">
    <property type="entry name" value="STAS"/>
    <property type="match status" value="1"/>
</dbReference>